<reference evidence="3" key="1">
    <citation type="submission" date="2016-11" db="EMBL/GenBank/DDBJ databases">
        <title>The genome of Nicotiana attenuata.</title>
        <authorList>
            <person name="Xu S."/>
            <person name="Brockmoeller T."/>
            <person name="Gaquerel E."/>
            <person name="Navarro A."/>
            <person name="Kuhl H."/>
            <person name="Gase K."/>
            <person name="Ling Z."/>
            <person name="Zhou W."/>
            <person name="Kreitzer C."/>
            <person name="Stanke M."/>
            <person name="Tang H."/>
            <person name="Lyons E."/>
            <person name="Pandey P."/>
            <person name="Pandey S.P."/>
            <person name="Timmermann B."/>
            <person name="Baldwin I.T."/>
        </authorList>
    </citation>
    <scope>NUCLEOTIDE SEQUENCE [LARGE SCALE GENOMIC DNA]</scope>
    <source>
        <strain evidence="3">UT</strain>
    </source>
</reference>
<dbReference type="Gramene" id="OIT40172">
    <property type="protein sequence ID" value="OIT40172"/>
    <property type="gene ID" value="A4A49_58294"/>
</dbReference>
<name>A0A314LF31_NICAT</name>
<dbReference type="InterPro" id="IPR043128">
    <property type="entry name" value="Rev_trsase/Diguanyl_cyclase"/>
</dbReference>
<dbReference type="GO" id="GO:0003824">
    <property type="term" value="F:catalytic activity"/>
    <property type="evidence" value="ECO:0007669"/>
    <property type="project" value="UniProtKB-KW"/>
</dbReference>
<dbReference type="InterPro" id="IPR050951">
    <property type="entry name" value="Retrovirus_Pol_polyprotein"/>
</dbReference>
<evidence type="ECO:0000259" key="2">
    <source>
        <dbReference type="Pfam" id="PF17919"/>
    </source>
</evidence>
<gene>
    <name evidence="3" type="ORF">A4A49_58294</name>
</gene>
<dbReference type="InterPro" id="IPR043502">
    <property type="entry name" value="DNA/RNA_pol_sf"/>
</dbReference>
<keyword evidence="1" id="KW-0511">Multifunctional enzyme</keyword>
<feature type="non-terminal residue" evidence="3">
    <location>
        <position position="94"/>
    </location>
</feature>
<dbReference type="SMR" id="A0A314LF31"/>
<keyword evidence="4" id="KW-1185">Reference proteome</keyword>
<dbReference type="SUPFAM" id="SSF56672">
    <property type="entry name" value="DNA/RNA polymerases"/>
    <property type="match status" value="1"/>
</dbReference>
<dbReference type="AlphaFoldDB" id="A0A314LF31"/>
<evidence type="ECO:0000313" key="3">
    <source>
        <dbReference type="EMBL" id="OIT40172.1"/>
    </source>
</evidence>
<sequence>VDESKVEAIRNWPTPKSISDIRSFHGLASFYQRFVKGFSTIASPLTEVIWKDKLFYWGENQEESFRILKEKLSSTPLLQLPNFDKTFEIECHAS</sequence>
<evidence type="ECO:0000256" key="1">
    <source>
        <dbReference type="ARBA" id="ARBA00023268"/>
    </source>
</evidence>
<comment type="caution">
    <text evidence="3">The sequence shown here is derived from an EMBL/GenBank/DDBJ whole genome shotgun (WGS) entry which is preliminary data.</text>
</comment>
<organism evidence="3 4">
    <name type="scientific">Nicotiana attenuata</name>
    <name type="common">Coyote tobacco</name>
    <dbReference type="NCBI Taxonomy" id="49451"/>
    <lineage>
        <taxon>Eukaryota</taxon>
        <taxon>Viridiplantae</taxon>
        <taxon>Streptophyta</taxon>
        <taxon>Embryophyta</taxon>
        <taxon>Tracheophyta</taxon>
        <taxon>Spermatophyta</taxon>
        <taxon>Magnoliopsida</taxon>
        <taxon>eudicotyledons</taxon>
        <taxon>Gunneridae</taxon>
        <taxon>Pentapetalae</taxon>
        <taxon>asterids</taxon>
        <taxon>lamiids</taxon>
        <taxon>Solanales</taxon>
        <taxon>Solanaceae</taxon>
        <taxon>Nicotianoideae</taxon>
        <taxon>Nicotianeae</taxon>
        <taxon>Nicotiana</taxon>
    </lineage>
</organism>
<dbReference type="FunFam" id="3.30.70.270:FF:000020">
    <property type="entry name" value="Transposon Tf2-6 polyprotein-like Protein"/>
    <property type="match status" value="1"/>
</dbReference>
<dbReference type="Pfam" id="PF17919">
    <property type="entry name" value="RT_RNaseH_2"/>
    <property type="match status" value="1"/>
</dbReference>
<dbReference type="Proteomes" id="UP000187609">
    <property type="component" value="Unassembled WGS sequence"/>
</dbReference>
<dbReference type="EMBL" id="MJEQ01000046">
    <property type="protein sequence ID" value="OIT40172.1"/>
    <property type="molecule type" value="Genomic_DNA"/>
</dbReference>
<dbReference type="PANTHER" id="PTHR37984:SF5">
    <property type="entry name" value="PROTEIN NYNRIN-LIKE"/>
    <property type="match status" value="1"/>
</dbReference>
<dbReference type="Gene3D" id="3.30.70.270">
    <property type="match status" value="1"/>
</dbReference>
<accession>A0A314LF31</accession>
<evidence type="ECO:0000313" key="4">
    <source>
        <dbReference type="Proteomes" id="UP000187609"/>
    </source>
</evidence>
<dbReference type="InterPro" id="IPR041577">
    <property type="entry name" value="RT_RNaseH_2"/>
</dbReference>
<protein>
    <submittedName>
        <fullName evidence="3">Mitochondrial protein</fullName>
    </submittedName>
</protein>
<feature type="non-terminal residue" evidence="3">
    <location>
        <position position="1"/>
    </location>
</feature>
<proteinExistence type="predicted"/>
<feature type="domain" description="Reverse transcriptase/retrotransposon-derived protein RNase H-like" evidence="2">
    <location>
        <begin position="57"/>
        <end position="94"/>
    </location>
</feature>
<dbReference type="PANTHER" id="PTHR37984">
    <property type="entry name" value="PROTEIN CBG26694"/>
    <property type="match status" value="1"/>
</dbReference>